<dbReference type="Pfam" id="PF00515">
    <property type="entry name" value="TPR_1"/>
    <property type="match status" value="1"/>
</dbReference>
<dbReference type="InterPro" id="IPR039663">
    <property type="entry name" value="AIP/AIPL1/TTC9"/>
</dbReference>
<evidence type="ECO:0000256" key="3">
    <source>
        <dbReference type="PROSITE-ProRule" id="PRU00339"/>
    </source>
</evidence>
<evidence type="ECO:0000256" key="2">
    <source>
        <dbReference type="ARBA" id="ARBA00022803"/>
    </source>
</evidence>
<dbReference type="SMART" id="SM00028">
    <property type="entry name" value="TPR"/>
    <property type="match status" value="2"/>
</dbReference>
<sequence>MQNKREFKKKFTKPQLQLASIKPQSTPNYNYENSNNIESLLNQAGEYLEKGDYDKVVENCSQVLQQDKDNYGAYILRGLAYTQLEKYQSAVDDFNQVIRIEPNYHYSYFGRGNSS</sequence>
<keyword evidence="2 3" id="KW-0802">TPR repeat</keyword>
<reference evidence="4 5" key="1">
    <citation type="submission" date="2019-10" db="EMBL/GenBank/DDBJ databases">
        <title>Genomic and transcriptomic insights into the perfect genentic adaptation of a filamentous nitrogen-fixing cyanobacterium to rice fields.</title>
        <authorList>
            <person name="Chen Z."/>
        </authorList>
    </citation>
    <scope>NUCLEOTIDE SEQUENCE [LARGE SCALE GENOMIC DNA]</scope>
    <source>
        <strain evidence="4">CCNUC1</strain>
    </source>
</reference>
<dbReference type="InterPro" id="IPR019734">
    <property type="entry name" value="TPR_rpt"/>
</dbReference>
<organism evidence="4 5">
    <name type="scientific">Nostoc sphaeroides CCNUC1</name>
    <dbReference type="NCBI Taxonomy" id="2653204"/>
    <lineage>
        <taxon>Bacteria</taxon>
        <taxon>Bacillati</taxon>
        <taxon>Cyanobacteriota</taxon>
        <taxon>Cyanophyceae</taxon>
        <taxon>Nostocales</taxon>
        <taxon>Nostocaceae</taxon>
        <taxon>Nostoc</taxon>
    </lineage>
</organism>
<evidence type="ECO:0000313" key="5">
    <source>
        <dbReference type="Proteomes" id="UP000326678"/>
    </source>
</evidence>
<dbReference type="RefSeq" id="WP_225892765.1">
    <property type="nucleotide sequence ID" value="NZ_CP045227.1"/>
</dbReference>
<evidence type="ECO:0000313" key="4">
    <source>
        <dbReference type="EMBL" id="QFS50444.1"/>
    </source>
</evidence>
<proteinExistence type="predicted"/>
<dbReference type="Gene3D" id="1.25.40.10">
    <property type="entry name" value="Tetratricopeptide repeat domain"/>
    <property type="match status" value="1"/>
</dbReference>
<dbReference type="Proteomes" id="UP000326678">
    <property type="component" value="Chromosome Gxm2"/>
</dbReference>
<keyword evidence="1" id="KW-0677">Repeat</keyword>
<accession>A0A5P8WCT9</accession>
<dbReference type="InterPro" id="IPR011990">
    <property type="entry name" value="TPR-like_helical_dom_sf"/>
</dbReference>
<dbReference type="SUPFAM" id="SSF48452">
    <property type="entry name" value="TPR-like"/>
    <property type="match status" value="1"/>
</dbReference>
<name>A0A5P8WCT9_9NOSO</name>
<dbReference type="PROSITE" id="PS50293">
    <property type="entry name" value="TPR_REGION"/>
    <property type="match status" value="1"/>
</dbReference>
<protein>
    <submittedName>
        <fullName evidence="4">Tetratricopeptide repeat protein</fullName>
    </submittedName>
</protein>
<dbReference type="PROSITE" id="PS50005">
    <property type="entry name" value="TPR"/>
    <property type="match status" value="1"/>
</dbReference>
<dbReference type="PANTHER" id="PTHR11242">
    <property type="entry name" value="ARYL HYDROCARBON RECEPTOR INTERACTING PROTEIN RELATED"/>
    <property type="match status" value="1"/>
</dbReference>
<evidence type="ECO:0000256" key="1">
    <source>
        <dbReference type="ARBA" id="ARBA00022737"/>
    </source>
</evidence>
<keyword evidence="5" id="KW-1185">Reference proteome</keyword>
<dbReference type="KEGG" id="nsh:GXM_07938"/>
<feature type="repeat" description="TPR" evidence="3">
    <location>
        <begin position="71"/>
        <end position="104"/>
    </location>
</feature>
<dbReference type="EMBL" id="CP045227">
    <property type="protein sequence ID" value="QFS50444.1"/>
    <property type="molecule type" value="Genomic_DNA"/>
</dbReference>
<dbReference type="PANTHER" id="PTHR11242:SF0">
    <property type="entry name" value="TPR_REGION DOMAIN-CONTAINING PROTEIN"/>
    <property type="match status" value="1"/>
</dbReference>
<dbReference type="AlphaFoldDB" id="A0A5P8WCT9"/>
<gene>
    <name evidence="4" type="ORF">GXM_07938</name>
</gene>